<keyword evidence="1" id="KW-0378">Hydrolase</keyword>
<accession>A0A0F8YFM4</accession>
<evidence type="ECO:0000313" key="3">
    <source>
        <dbReference type="EMBL" id="KKK80207.1"/>
    </source>
</evidence>
<feature type="non-terminal residue" evidence="3">
    <location>
        <position position="163"/>
    </location>
</feature>
<dbReference type="CDD" id="cd07197">
    <property type="entry name" value="nitrilase"/>
    <property type="match status" value="1"/>
</dbReference>
<dbReference type="Gene3D" id="3.60.110.10">
    <property type="entry name" value="Carbon-nitrogen hydrolase"/>
    <property type="match status" value="1"/>
</dbReference>
<dbReference type="AlphaFoldDB" id="A0A0F8YFM4"/>
<sequence>MNGRITMKTITVAAIQPRPVSETMEDFKNGKEVEHALELLDQASEHSIDIACFSELYPMVGEKQLCEKAKSLGIYIVAGLLEDGPEGKYNTGTLISPEGTIIGRQRKSFPTRLEMDMGIQQWNQTYDIFRTDIGNIGIVICSDFAFFNVGIQQLRDKKVDIIF</sequence>
<name>A0A0F8YFM4_9ZZZZ</name>
<proteinExistence type="predicted"/>
<dbReference type="Pfam" id="PF00795">
    <property type="entry name" value="CN_hydrolase"/>
    <property type="match status" value="1"/>
</dbReference>
<dbReference type="InterPro" id="IPR036526">
    <property type="entry name" value="C-N_Hydrolase_sf"/>
</dbReference>
<protein>
    <recommendedName>
        <fullName evidence="2">CN hydrolase domain-containing protein</fullName>
    </recommendedName>
</protein>
<gene>
    <name evidence="3" type="ORF">LCGC14_2825810</name>
</gene>
<dbReference type="InterPro" id="IPR003010">
    <property type="entry name" value="C-N_Hydrolase"/>
</dbReference>
<evidence type="ECO:0000256" key="1">
    <source>
        <dbReference type="ARBA" id="ARBA00022801"/>
    </source>
</evidence>
<organism evidence="3">
    <name type="scientific">marine sediment metagenome</name>
    <dbReference type="NCBI Taxonomy" id="412755"/>
    <lineage>
        <taxon>unclassified sequences</taxon>
        <taxon>metagenomes</taxon>
        <taxon>ecological metagenomes</taxon>
    </lineage>
</organism>
<dbReference type="InterPro" id="IPR050345">
    <property type="entry name" value="Aliph_Amidase/BUP"/>
</dbReference>
<evidence type="ECO:0000259" key="2">
    <source>
        <dbReference type="PROSITE" id="PS50263"/>
    </source>
</evidence>
<feature type="domain" description="CN hydrolase" evidence="2">
    <location>
        <begin position="10"/>
        <end position="163"/>
    </location>
</feature>
<comment type="caution">
    <text evidence="3">The sequence shown here is derived from an EMBL/GenBank/DDBJ whole genome shotgun (WGS) entry which is preliminary data.</text>
</comment>
<dbReference type="GO" id="GO:0016811">
    <property type="term" value="F:hydrolase activity, acting on carbon-nitrogen (but not peptide) bonds, in linear amides"/>
    <property type="evidence" value="ECO:0007669"/>
    <property type="project" value="UniProtKB-ARBA"/>
</dbReference>
<dbReference type="PROSITE" id="PS50263">
    <property type="entry name" value="CN_HYDROLASE"/>
    <property type="match status" value="1"/>
</dbReference>
<dbReference type="PANTHER" id="PTHR43674:SF2">
    <property type="entry name" value="BETA-UREIDOPROPIONASE"/>
    <property type="match status" value="1"/>
</dbReference>
<dbReference type="PANTHER" id="PTHR43674">
    <property type="entry name" value="NITRILASE C965.09-RELATED"/>
    <property type="match status" value="1"/>
</dbReference>
<dbReference type="SUPFAM" id="SSF56317">
    <property type="entry name" value="Carbon-nitrogen hydrolase"/>
    <property type="match status" value="1"/>
</dbReference>
<dbReference type="EMBL" id="LAZR01053689">
    <property type="protein sequence ID" value="KKK80207.1"/>
    <property type="molecule type" value="Genomic_DNA"/>
</dbReference>
<reference evidence="3" key="1">
    <citation type="journal article" date="2015" name="Nature">
        <title>Complex archaea that bridge the gap between prokaryotes and eukaryotes.</title>
        <authorList>
            <person name="Spang A."/>
            <person name="Saw J.H."/>
            <person name="Jorgensen S.L."/>
            <person name="Zaremba-Niedzwiedzka K."/>
            <person name="Martijn J."/>
            <person name="Lind A.E."/>
            <person name="van Eijk R."/>
            <person name="Schleper C."/>
            <person name="Guy L."/>
            <person name="Ettema T.J."/>
        </authorList>
    </citation>
    <scope>NUCLEOTIDE SEQUENCE</scope>
</reference>